<dbReference type="SUPFAM" id="SSF75005">
    <property type="entry name" value="Arabinanase/levansucrase/invertase"/>
    <property type="match status" value="1"/>
</dbReference>
<comment type="caution">
    <text evidence="8">The sequence shown here is derived from an EMBL/GenBank/DDBJ whole genome shotgun (WGS) entry which is preliminary data.</text>
</comment>
<dbReference type="InterPro" id="IPR023296">
    <property type="entry name" value="Glyco_hydro_beta-prop_sf"/>
</dbReference>
<feature type="domain" description="Glycosyl hydrolase family 32 N-terminal" evidence="6">
    <location>
        <begin position="44"/>
        <end position="347"/>
    </location>
</feature>
<dbReference type="GO" id="GO:0004564">
    <property type="term" value="F:beta-fructofuranosidase activity"/>
    <property type="evidence" value="ECO:0007669"/>
    <property type="project" value="UniProtKB-EC"/>
</dbReference>
<keyword evidence="9" id="KW-1185">Reference proteome</keyword>
<dbReference type="SMART" id="SM00640">
    <property type="entry name" value="Glyco_32"/>
    <property type="match status" value="1"/>
</dbReference>
<protein>
    <recommendedName>
        <fullName evidence="4">Sucrose-6-phosphate hydrolase</fullName>
        <ecNumber evidence="4">3.2.1.26</ecNumber>
    </recommendedName>
</protein>
<evidence type="ECO:0000313" key="8">
    <source>
        <dbReference type="EMBL" id="KOB69738.1"/>
    </source>
</evidence>
<evidence type="ECO:0000259" key="6">
    <source>
        <dbReference type="Pfam" id="PF00251"/>
    </source>
</evidence>
<dbReference type="AlphaFoldDB" id="A0A0L7L2L9"/>
<dbReference type="InterPro" id="IPR013320">
    <property type="entry name" value="ConA-like_dom_sf"/>
</dbReference>
<sequence length="505" mass="56993">MELAFAIVLMTSVKAVPPLDLCHLEAFLVGTEHWFRKRYRPLYHLSAPYGWFNDPAAFVFYKRQYHLFYQCHPYDGSWGPMRWEHAATADLVHWAHYPPALLPRDAYDRQGCLAGSAVRHNGLLLFYTGRARSGNDTVHTHSLAVSADAVLFRKYMFNPLVRAAPTIADGARNPKVWRHRNVWYMLVGASRERSGQLLLYTSPDLYSWQYNGTVARSVGDMGYAWESPDLFELEGLCVLLLSAQGVREDGDRFRNLMQTGYVLGNYDCLSVRLGDLEVSTATFEELDRGHDFYAAKTMRAVDGRRLLVAWLGMWNGQFAEARNGWVGCMTLVRELRLGRHGRLLQAPVREMAGLRSKLIENAWYSPGESFPAGAKGFELLVNATSAEQDVGLALQWDGGDYVISYRAARGVLSVDRGGVDGVRRADWAPAGHLRLRIFVDRSSVEVFCGAGEVVFSSRIYPRGKVLVRIAGQSQLHFTQYGLEPSIGYDQKVTEYIKKDILNMTK</sequence>
<dbReference type="Pfam" id="PF00251">
    <property type="entry name" value="Glyco_hydro_32N"/>
    <property type="match status" value="1"/>
</dbReference>
<organism evidence="8 9">
    <name type="scientific">Operophtera brumata</name>
    <name type="common">Winter moth</name>
    <name type="synonym">Phalaena brumata</name>
    <dbReference type="NCBI Taxonomy" id="104452"/>
    <lineage>
        <taxon>Eukaryota</taxon>
        <taxon>Metazoa</taxon>
        <taxon>Ecdysozoa</taxon>
        <taxon>Arthropoda</taxon>
        <taxon>Hexapoda</taxon>
        <taxon>Insecta</taxon>
        <taxon>Pterygota</taxon>
        <taxon>Neoptera</taxon>
        <taxon>Endopterygota</taxon>
        <taxon>Lepidoptera</taxon>
        <taxon>Glossata</taxon>
        <taxon>Ditrysia</taxon>
        <taxon>Geometroidea</taxon>
        <taxon>Geometridae</taxon>
        <taxon>Larentiinae</taxon>
        <taxon>Operophtera</taxon>
    </lineage>
</organism>
<dbReference type="EMBL" id="JTDY01003325">
    <property type="protein sequence ID" value="KOB69738.1"/>
    <property type="molecule type" value="Genomic_DNA"/>
</dbReference>
<dbReference type="Gene3D" id="2.115.10.20">
    <property type="entry name" value="Glycosyl hydrolase domain, family 43"/>
    <property type="match status" value="1"/>
</dbReference>
<dbReference type="CDD" id="cd08996">
    <property type="entry name" value="GH32_FFase"/>
    <property type="match status" value="1"/>
</dbReference>
<dbReference type="PANTHER" id="PTHR43101:SF1">
    <property type="entry name" value="BETA-FRUCTOSIDASE"/>
    <property type="match status" value="1"/>
</dbReference>
<evidence type="ECO:0000256" key="3">
    <source>
        <dbReference type="ARBA" id="ARBA00023295"/>
    </source>
</evidence>
<dbReference type="InterPro" id="IPR013148">
    <property type="entry name" value="Glyco_hydro_32_N"/>
</dbReference>
<dbReference type="Gene3D" id="2.60.120.560">
    <property type="entry name" value="Exo-inulinase, domain 1"/>
    <property type="match status" value="1"/>
</dbReference>
<dbReference type="PANTHER" id="PTHR43101">
    <property type="entry name" value="BETA-FRUCTOSIDASE"/>
    <property type="match status" value="1"/>
</dbReference>
<keyword evidence="3 4" id="KW-0326">Glycosidase</keyword>
<evidence type="ECO:0000313" key="9">
    <source>
        <dbReference type="Proteomes" id="UP000037510"/>
    </source>
</evidence>
<evidence type="ECO:0000256" key="5">
    <source>
        <dbReference type="SAM" id="SignalP"/>
    </source>
</evidence>
<name>A0A0L7L2L9_OPEBR</name>
<feature type="domain" description="Glycosyl hydrolase family 32 C-terminal" evidence="7">
    <location>
        <begin position="382"/>
        <end position="462"/>
    </location>
</feature>
<keyword evidence="5" id="KW-0732">Signal</keyword>
<evidence type="ECO:0000259" key="7">
    <source>
        <dbReference type="Pfam" id="PF08244"/>
    </source>
</evidence>
<comment type="catalytic activity">
    <reaction evidence="4">
        <text>Hydrolysis of terminal non-reducing beta-D-fructofuranoside residues in beta-D-fructofuranosides.</text>
        <dbReference type="EC" id="3.2.1.26"/>
    </reaction>
</comment>
<dbReference type="Proteomes" id="UP000037510">
    <property type="component" value="Unassembled WGS sequence"/>
</dbReference>
<dbReference type="GO" id="GO:0005737">
    <property type="term" value="C:cytoplasm"/>
    <property type="evidence" value="ECO:0007669"/>
    <property type="project" value="InterPro"/>
</dbReference>
<dbReference type="InterPro" id="IPR006232">
    <property type="entry name" value="Suc6P_hydrolase"/>
</dbReference>
<dbReference type="Pfam" id="PF08244">
    <property type="entry name" value="Glyco_hydro_32C"/>
    <property type="match status" value="1"/>
</dbReference>
<feature type="signal peptide" evidence="5">
    <location>
        <begin position="1"/>
        <end position="15"/>
    </location>
</feature>
<dbReference type="InterPro" id="IPR051214">
    <property type="entry name" value="GH32_Enzymes"/>
</dbReference>
<accession>A0A0L7L2L9</accession>
<dbReference type="STRING" id="104452.A0A0L7L2L9"/>
<keyword evidence="2 4" id="KW-0378">Hydrolase</keyword>
<dbReference type="SUPFAM" id="SSF49899">
    <property type="entry name" value="Concanavalin A-like lectins/glucanases"/>
    <property type="match status" value="1"/>
</dbReference>
<dbReference type="InterPro" id="IPR001362">
    <property type="entry name" value="Glyco_hydro_32"/>
</dbReference>
<dbReference type="NCBIfam" id="TIGR01322">
    <property type="entry name" value="scrB_fam"/>
    <property type="match status" value="1"/>
</dbReference>
<proteinExistence type="inferred from homology"/>
<feature type="chain" id="PRO_5012384635" description="Sucrose-6-phosphate hydrolase" evidence="5">
    <location>
        <begin position="16"/>
        <end position="505"/>
    </location>
</feature>
<evidence type="ECO:0000256" key="1">
    <source>
        <dbReference type="ARBA" id="ARBA00009902"/>
    </source>
</evidence>
<reference evidence="8 9" key="1">
    <citation type="journal article" date="2015" name="Genome Biol. Evol.">
        <title>The genome of winter moth (Operophtera brumata) provides a genomic perspective on sexual dimorphism and phenology.</title>
        <authorList>
            <person name="Derks M.F."/>
            <person name="Smit S."/>
            <person name="Salis L."/>
            <person name="Schijlen E."/>
            <person name="Bossers A."/>
            <person name="Mateman C."/>
            <person name="Pijl A.S."/>
            <person name="de Ridder D."/>
            <person name="Groenen M.A."/>
            <person name="Visser M.E."/>
            <person name="Megens H.J."/>
        </authorList>
    </citation>
    <scope>NUCLEOTIDE SEQUENCE [LARGE SCALE GENOMIC DNA]</scope>
    <source>
        <strain evidence="8">WM2013NL</strain>
        <tissue evidence="8">Head and thorax</tissue>
    </source>
</reference>
<evidence type="ECO:0000256" key="4">
    <source>
        <dbReference type="RuleBase" id="RU362110"/>
    </source>
</evidence>
<comment type="similarity">
    <text evidence="1 4">Belongs to the glycosyl hydrolase 32 family.</text>
</comment>
<dbReference type="EC" id="3.2.1.26" evidence="4"/>
<gene>
    <name evidence="8" type="ORF">OBRU01_16171</name>
</gene>
<evidence type="ECO:0000256" key="2">
    <source>
        <dbReference type="ARBA" id="ARBA00022801"/>
    </source>
</evidence>
<dbReference type="InterPro" id="IPR013189">
    <property type="entry name" value="Glyco_hydro_32_C"/>
</dbReference>
<dbReference type="GO" id="GO:0005975">
    <property type="term" value="P:carbohydrate metabolic process"/>
    <property type="evidence" value="ECO:0007669"/>
    <property type="project" value="InterPro"/>
</dbReference>